<proteinExistence type="predicted"/>
<reference evidence="2" key="1">
    <citation type="journal article" date="2022" name="Nat. Microbiol.">
        <title>Unique mobile elements and scalable gene flow at the prokaryote-eukaryote boundary revealed by circularized Asgard archaea genomes.</title>
        <authorList>
            <person name="Wu F."/>
            <person name="Speth D.R."/>
            <person name="Philosof A."/>
            <person name="Cremiere A."/>
            <person name="Narayanan A."/>
            <person name="Barco R.A."/>
            <person name="Connon S.A."/>
            <person name="Amend J.P."/>
            <person name="Antoshechkin I.A."/>
            <person name="Orphan V.J."/>
        </authorList>
    </citation>
    <scope>NUCLEOTIDE SEQUENCE</scope>
    <source>
        <strain evidence="2">PR6</strain>
    </source>
</reference>
<dbReference type="AlphaFoldDB" id="A0A9Y1BSF8"/>
<name>A0A9Y1BSF8_9ARCH</name>
<sequence length="82" mass="9798">MNVEKIVYLLKKEGRALSQNTVVKVIGELGLPLWSNRKKRNITQYKRFERSSPNELWQIDVKRPFWVEEQGQHLYLITLIDD</sequence>
<gene>
    <name evidence="2" type="ORF">K9W46_04160</name>
</gene>
<organism evidence="2">
    <name type="scientific">Candidatus Heimdallarchaeum endolithica</name>
    <dbReference type="NCBI Taxonomy" id="2876572"/>
    <lineage>
        <taxon>Archaea</taxon>
        <taxon>Promethearchaeati</taxon>
        <taxon>Candidatus Heimdallarchaeota</taxon>
        <taxon>Candidatus Heimdallarchaeia (ex Rinke et al. 2021) (nom. nud.)</taxon>
        <taxon>Candidatus Heimdallarchaeales</taxon>
        <taxon>Candidatus Heimdallarchaeaceae</taxon>
        <taxon>Candidatus Heimdallarchaeum</taxon>
    </lineage>
</organism>
<dbReference type="PROSITE" id="PS50994">
    <property type="entry name" value="INTEGRASE"/>
    <property type="match status" value="1"/>
</dbReference>
<dbReference type="GO" id="GO:0015074">
    <property type="term" value="P:DNA integration"/>
    <property type="evidence" value="ECO:0007669"/>
    <property type="project" value="InterPro"/>
</dbReference>
<accession>A0A9Y1BSF8</accession>
<evidence type="ECO:0000313" key="2">
    <source>
        <dbReference type="EMBL" id="UJG44378.1"/>
    </source>
</evidence>
<protein>
    <recommendedName>
        <fullName evidence="1">Integrase catalytic domain-containing protein</fullName>
    </recommendedName>
</protein>
<dbReference type="InterPro" id="IPR001584">
    <property type="entry name" value="Integrase_cat-core"/>
</dbReference>
<dbReference type="Proteomes" id="UP001200513">
    <property type="component" value="Chromosome"/>
</dbReference>
<feature type="domain" description="Integrase catalytic" evidence="1">
    <location>
        <begin position="49"/>
        <end position="82"/>
    </location>
</feature>
<evidence type="ECO:0000259" key="1">
    <source>
        <dbReference type="PROSITE" id="PS50994"/>
    </source>
</evidence>
<dbReference type="EMBL" id="CP084167">
    <property type="protein sequence ID" value="UJG44378.1"/>
    <property type="molecule type" value="Genomic_DNA"/>
</dbReference>